<gene>
    <name evidence="3" type="ORF">KHB02_20535</name>
</gene>
<feature type="transmembrane region" description="Helical" evidence="2">
    <location>
        <begin position="67"/>
        <end position="94"/>
    </location>
</feature>
<name>A0A942T0M4_9BACI</name>
<organism evidence="3">
    <name type="scientific">Neobacillus citreus</name>
    <dbReference type="NCBI Taxonomy" id="2833578"/>
    <lineage>
        <taxon>Bacteria</taxon>
        <taxon>Bacillati</taxon>
        <taxon>Bacillota</taxon>
        <taxon>Bacilli</taxon>
        <taxon>Bacillales</taxon>
        <taxon>Bacillaceae</taxon>
        <taxon>Neobacillus</taxon>
    </lineage>
</organism>
<accession>A0A942T0M4</accession>
<comment type="caution">
    <text evidence="3">The sequence shown here is derived from an EMBL/GenBank/DDBJ whole genome shotgun (WGS) entry which is preliminary data.</text>
</comment>
<feature type="transmembrane region" description="Helical" evidence="2">
    <location>
        <begin position="6"/>
        <end position="27"/>
    </location>
</feature>
<feature type="transmembrane region" description="Helical" evidence="2">
    <location>
        <begin position="39"/>
        <end position="61"/>
    </location>
</feature>
<dbReference type="EMBL" id="JAGYPE010000003">
    <property type="protein sequence ID" value="MBS4183784.1"/>
    <property type="molecule type" value="Genomic_DNA"/>
</dbReference>
<feature type="compositionally biased region" description="Basic and acidic residues" evidence="1">
    <location>
        <begin position="107"/>
        <end position="120"/>
    </location>
</feature>
<sequence>MLGTVASPIGVLIALLLEFMVQINYVWGGMNHGGGAAGPQIVAIVLGLAATIPALIASIRVLKDRAFVGMALAATVVSSIGLLAVVLLIVVPAVDVLPRAARDERAYREQQRREELDDLRSGYGPGSAERAGERTQPYVADALETLGTSPAEVEKRTWFSAGTTRAGNRCREYHERIDLPANVDSAEAHEALRASWDSESSGRSFFERPGALELSVLSTASTITYVSGENQLLVASECIAVATT</sequence>
<evidence type="ECO:0000256" key="2">
    <source>
        <dbReference type="SAM" id="Phobius"/>
    </source>
</evidence>
<reference evidence="3" key="1">
    <citation type="submission" date="2021-05" db="EMBL/GenBank/DDBJ databases">
        <title>Novel Bacillus species.</title>
        <authorList>
            <person name="Liu G."/>
        </authorList>
    </citation>
    <scope>NUCLEOTIDE SEQUENCE</scope>
    <source>
        <strain evidence="3">FJAT-50051</strain>
    </source>
</reference>
<keyword evidence="2" id="KW-1133">Transmembrane helix</keyword>
<dbReference type="AlphaFoldDB" id="A0A942T0M4"/>
<keyword evidence="2" id="KW-0812">Transmembrane</keyword>
<evidence type="ECO:0000256" key="1">
    <source>
        <dbReference type="SAM" id="MobiDB-lite"/>
    </source>
</evidence>
<protein>
    <submittedName>
        <fullName evidence="3">Uncharacterized protein</fullName>
    </submittedName>
</protein>
<proteinExistence type="predicted"/>
<feature type="region of interest" description="Disordered" evidence="1">
    <location>
        <begin position="107"/>
        <end position="135"/>
    </location>
</feature>
<keyword evidence="2" id="KW-0472">Membrane</keyword>
<evidence type="ECO:0000313" key="3">
    <source>
        <dbReference type="EMBL" id="MBS4183784.1"/>
    </source>
</evidence>